<dbReference type="EMBL" id="JBHSVR010000001">
    <property type="protein sequence ID" value="MFC6632494.1"/>
    <property type="molecule type" value="Genomic_DNA"/>
</dbReference>
<dbReference type="Proteomes" id="UP001596425">
    <property type="component" value="Unassembled WGS sequence"/>
</dbReference>
<protein>
    <submittedName>
        <fullName evidence="1">Type II toxin-antitoxin system RelE/ParE family toxin</fullName>
    </submittedName>
</protein>
<dbReference type="RefSeq" id="WP_193194126.1">
    <property type="nucleotide sequence ID" value="NZ_JACZFR010000053.1"/>
</dbReference>
<evidence type="ECO:0000313" key="1">
    <source>
        <dbReference type="EMBL" id="MFC6632494.1"/>
    </source>
</evidence>
<dbReference type="Pfam" id="PF05973">
    <property type="entry name" value="Gp49"/>
    <property type="match status" value="1"/>
</dbReference>
<reference evidence="2" key="1">
    <citation type="journal article" date="2019" name="Int. J. Syst. Evol. Microbiol.">
        <title>The Global Catalogue of Microorganisms (GCM) 10K type strain sequencing project: providing services to taxonomists for standard genome sequencing and annotation.</title>
        <authorList>
            <consortium name="The Broad Institute Genomics Platform"/>
            <consortium name="The Broad Institute Genome Sequencing Center for Infectious Disease"/>
            <person name="Wu L."/>
            <person name="Ma J."/>
        </authorList>
    </citation>
    <scope>NUCLEOTIDE SEQUENCE [LARGE SCALE GENOMIC DNA]</scope>
    <source>
        <strain evidence="2">CGMCC 1.13718</strain>
    </source>
</reference>
<dbReference type="InterPro" id="IPR009241">
    <property type="entry name" value="HigB-like"/>
</dbReference>
<name>A0ABW1YIB9_9GAMM</name>
<sequence>MAWTIDFYDGVENAILAMPPKIQARMLRLLELAETYGANLGAPHTAPLGDGLFEIRAKASEGIARALFCYMQGNHIYILHAFVKKSQKLPKKEFRLAQARMKEINQDE</sequence>
<proteinExistence type="predicted"/>
<evidence type="ECO:0000313" key="2">
    <source>
        <dbReference type="Proteomes" id="UP001596425"/>
    </source>
</evidence>
<organism evidence="1 2">
    <name type="scientific">Microbulbifer taiwanensis</name>
    <dbReference type="NCBI Taxonomy" id="986746"/>
    <lineage>
        <taxon>Bacteria</taxon>
        <taxon>Pseudomonadati</taxon>
        <taxon>Pseudomonadota</taxon>
        <taxon>Gammaproteobacteria</taxon>
        <taxon>Cellvibrionales</taxon>
        <taxon>Microbulbiferaceae</taxon>
        <taxon>Microbulbifer</taxon>
    </lineage>
</organism>
<comment type="caution">
    <text evidence="1">The sequence shown here is derived from an EMBL/GenBank/DDBJ whole genome shotgun (WGS) entry which is preliminary data.</text>
</comment>
<keyword evidence="2" id="KW-1185">Reference proteome</keyword>
<gene>
    <name evidence="1" type="ORF">ACFQBM_04335</name>
</gene>
<accession>A0ABW1YIB9</accession>